<proteinExistence type="predicted"/>
<gene>
    <name evidence="1" type="ORF">L6452_17348</name>
</gene>
<reference evidence="1 2" key="2">
    <citation type="journal article" date="2022" name="Mol. Ecol. Resour.">
        <title>The genomes of chicory, endive, great burdock and yacon provide insights into Asteraceae paleo-polyploidization history and plant inulin production.</title>
        <authorList>
            <person name="Fan W."/>
            <person name="Wang S."/>
            <person name="Wang H."/>
            <person name="Wang A."/>
            <person name="Jiang F."/>
            <person name="Liu H."/>
            <person name="Zhao H."/>
            <person name="Xu D."/>
            <person name="Zhang Y."/>
        </authorList>
    </citation>
    <scope>NUCLEOTIDE SEQUENCE [LARGE SCALE GENOMIC DNA]</scope>
    <source>
        <strain evidence="2">cv. Niubang</strain>
    </source>
</reference>
<evidence type="ECO:0000313" key="2">
    <source>
        <dbReference type="Proteomes" id="UP001055879"/>
    </source>
</evidence>
<reference evidence="2" key="1">
    <citation type="journal article" date="2022" name="Mol. Ecol. Resour.">
        <title>The genomes of chicory, endive, great burdock and yacon provide insights into Asteraceae palaeo-polyploidization history and plant inulin production.</title>
        <authorList>
            <person name="Fan W."/>
            <person name="Wang S."/>
            <person name="Wang H."/>
            <person name="Wang A."/>
            <person name="Jiang F."/>
            <person name="Liu H."/>
            <person name="Zhao H."/>
            <person name="Xu D."/>
            <person name="Zhang Y."/>
        </authorList>
    </citation>
    <scope>NUCLEOTIDE SEQUENCE [LARGE SCALE GENOMIC DNA]</scope>
    <source>
        <strain evidence="2">cv. Niubang</strain>
    </source>
</reference>
<sequence length="458" mass="50966">MASDPILTIIEHSQISPPPATVGPRSLPLTFFDITWLLFPPVHHLFFYHFPHSKSHFIQTLLPNLKHSLSLTLQHFFPFVSKLIVFNDSGEIRKPEIRHLEGDSLALTIAESDLDFDHLIAHHPRKCEYFYPLVPRLGTAVKVSDYVTIPLFSIQMTVFSGSGIAIGMTNHHSLGDASTRFAFLKAWASIACSGGDRLFLANGIRPIYERLIDVPKLDENKLRHTRVESFYQPPILVGPTDKVRATFVLARTNIDWLKKQVQTQMPSLEYVSSFTVTCGYIWSCIAKSLVKMGEKKGDDELEQFILTVDCRSRLDPPIPGNYFGNCGAPCIVTIESVVLSGEKGFEITAKLIGEGINKMVNNKGGILKDAERWHDGFKIPARKIGVAGTPKLNFYDIDYGWGKPKKHETISIDYNGSVSISASKESSQDLEIGLCLSSTQMEAFADIFNDGIGNGIVP</sequence>
<comment type="caution">
    <text evidence="1">The sequence shown here is derived from an EMBL/GenBank/DDBJ whole genome shotgun (WGS) entry which is preliminary data.</text>
</comment>
<name>A0ACB9C359_ARCLA</name>
<dbReference type="EMBL" id="CM042051">
    <property type="protein sequence ID" value="KAI3728707.1"/>
    <property type="molecule type" value="Genomic_DNA"/>
</dbReference>
<dbReference type="Proteomes" id="UP001055879">
    <property type="component" value="Linkage Group LG05"/>
</dbReference>
<protein>
    <submittedName>
        <fullName evidence="1">Uncharacterized protein</fullName>
    </submittedName>
</protein>
<accession>A0ACB9C359</accession>
<organism evidence="1 2">
    <name type="scientific">Arctium lappa</name>
    <name type="common">Greater burdock</name>
    <name type="synonym">Lappa major</name>
    <dbReference type="NCBI Taxonomy" id="4217"/>
    <lineage>
        <taxon>Eukaryota</taxon>
        <taxon>Viridiplantae</taxon>
        <taxon>Streptophyta</taxon>
        <taxon>Embryophyta</taxon>
        <taxon>Tracheophyta</taxon>
        <taxon>Spermatophyta</taxon>
        <taxon>Magnoliopsida</taxon>
        <taxon>eudicotyledons</taxon>
        <taxon>Gunneridae</taxon>
        <taxon>Pentapetalae</taxon>
        <taxon>asterids</taxon>
        <taxon>campanulids</taxon>
        <taxon>Asterales</taxon>
        <taxon>Asteraceae</taxon>
        <taxon>Carduoideae</taxon>
        <taxon>Cardueae</taxon>
        <taxon>Arctiinae</taxon>
        <taxon>Arctium</taxon>
    </lineage>
</organism>
<keyword evidence="2" id="KW-1185">Reference proteome</keyword>
<evidence type="ECO:0000313" key="1">
    <source>
        <dbReference type="EMBL" id="KAI3728707.1"/>
    </source>
</evidence>